<keyword evidence="6 10" id="KW-0378">Hydrolase</keyword>
<keyword evidence="12" id="KW-0812">Transmembrane</keyword>
<dbReference type="FunFam" id="1.50.10.20:FF:000006">
    <property type="entry name" value="Mannan endo-1,6-alpha-mannosidase"/>
    <property type="match status" value="1"/>
</dbReference>
<sequence length="470" mass="51050">MATRSLLLPAALLSLLGGQLAVAIDLTATDADSIKSAASTIVYDMMSYYTGNNTGDVPGNLPDPYYWWEAGGMFGHMVDYWYYTGDKTYVDEVVQAMTWQAGSGGDFMPSNQTKTEGNDDQGFWALAAMDAAELNFANPNSRDTGTTYPSWLAMGQAVFNEQLTRWDTGTCNGGLRWQIFQWNNGYNYKNCASNGGFFQLASRLARYTGNQTYVHWAEKSWNWFADSILYESDTHKIYDGTSDTNNCSDADHTQWTYNYGLYLGGLAYLYNQTENEKWLTHVHGVLNQTVNTFFPNGDNIMVEVACEPYSTCTTDQFTFKGFTLRWLAVVAQLVPTTASTIWPLIQATAVGAAGQCDGGNDGTTCGMTWNTTTWDGTYGVGQQMSALAAVQANMIYVNNLKAPYTTATGGTSKSDPSAGTDTDGSGSSSGSGEGAIYHRTITTGDRAGAGILTAIMLIITLGGSAWLVLF</sequence>
<dbReference type="InterPro" id="IPR008928">
    <property type="entry name" value="6-hairpin_glycosidase_sf"/>
</dbReference>
<evidence type="ECO:0000256" key="1">
    <source>
        <dbReference type="ARBA" id="ARBA00001452"/>
    </source>
</evidence>
<dbReference type="EC" id="3.2.1.101" evidence="4 10"/>
<dbReference type="OrthoDB" id="4187847at2759"/>
<dbReference type="GO" id="GO:0012505">
    <property type="term" value="C:endomembrane system"/>
    <property type="evidence" value="ECO:0007669"/>
    <property type="project" value="UniProtKB-SubCell"/>
</dbReference>
<evidence type="ECO:0000256" key="3">
    <source>
        <dbReference type="ARBA" id="ARBA00009699"/>
    </source>
</evidence>
<proteinExistence type="inferred from homology"/>
<feature type="region of interest" description="Disordered" evidence="11">
    <location>
        <begin position="408"/>
        <end position="432"/>
    </location>
</feature>
<dbReference type="GO" id="GO:0016052">
    <property type="term" value="P:carbohydrate catabolic process"/>
    <property type="evidence" value="ECO:0007669"/>
    <property type="project" value="InterPro"/>
</dbReference>
<evidence type="ECO:0000313" key="14">
    <source>
        <dbReference type="EMBL" id="TKA25566.1"/>
    </source>
</evidence>
<evidence type="ECO:0000256" key="5">
    <source>
        <dbReference type="ARBA" id="ARBA00022729"/>
    </source>
</evidence>
<keyword evidence="12" id="KW-1133">Transmembrane helix</keyword>
<dbReference type="PANTHER" id="PTHR12145">
    <property type="entry name" value="MANNAN ENDO-1,6-ALPHA-MANNOSIDASE DCW1"/>
    <property type="match status" value="1"/>
</dbReference>
<comment type="caution">
    <text evidence="14">The sequence shown here is derived from an EMBL/GenBank/DDBJ whole genome shotgun (WGS) entry which is preliminary data.</text>
</comment>
<gene>
    <name evidence="14" type="ORF">B0A50_05427</name>
</gene>
<name>A0A4U0TUC4_9PEZI</name>
<evidence type="ECO:0000256" key="12">
    <source>
        <dbReference type="SAM" id="Phobius"/>
    </source>
</evidence>
<dbReference type="InterPro" id="IPR005198">
    <property type="entry name" value="Glyco_hydro_76"/>
</dbReference>
<dbReference type="GO" id="GO:0009272">
    <property type="term" value="P:fungal-type cell wall biogenesis"/>
    <property type="evidence" value="ECO:0007669"/>
    <property type="project" value="TreeGrafter"/>
</dbReference>
<dbReference type="Gene3D" id="1.50.10.20">
    <property type="match status" value="1"/>
</dbReference>
<dbReference type="AlphaFoldDB" id="A0A4U0TUC4"/>
<evidence type="ECO:0000256" key="6">
    <source>
        <dbReference type="ARBA" id="ARBA00022801"/>
    </source>
</evidence>
<evidence type="ECO:0000256" key="7">
    <source>
        <dbReference type="ARBA" id="ARBA00023136"/>
    </source>
</evidence>
<evidence type="ECO:0000256" key="10">
    <source>
        <dbReference type="PIRNR" id="PIRNR016302"/>
    </source>
</evidence>
<comment type="subcellular location">
    <subcellularLocation>
        <location evidence="2">Endomembrane system</location>
    </subcellularLocation>
</comment>
<keyword evidence="9 10" id="KW-0326">Glycosidase</keyword>
<evidence type="ECO:0000256" key="4">
    <source>
        <dbReference type="ARBA" id="ARBA00012350"/>
    </source>
</evidence>
<dbReference type="Proteomes" id="UP000308549">
    <property type="component" value="Unassembled WGS sequence"/>
</dbReference>
<dbReference type="InterPro" id="IPR014480">
    <property type="entry name" value="Mannan-1_6-alpha_mannosidase"/>
</dbReference>
<evidence type="ECO:0000256" key="11">
    <source>
        <dbReference type="SAM" id="MobiDB-lite"/>
    </source>
</evidence>
<dbReference type="PIRSF" id="PIRSF016302">
    <property type="entry name" value="Man_a_manosd"/>
    <property type="match status" value="1"/>
</dbReference>
<dbReference type="PANTHER" id="PTHR12145:SF36">
    <property type="entry name" value="MANNAN ENDO-1,6-ALPHA-MANNOSIDASE DCW1"/>
    <property type="match status" value="1"/>
</dbReference>
<feature type="transmembrane region" description="Helical" evidence="12">
    <location>
        <begin position="447"/>
        <end position="469"/>
    </location>
</feature>
<dbReference type="GO" id="GO:0008496">
    <property type="term" value="F:mannan endo-1,6-alpha-mannosidase activity"/>
    <property type="evidence" value="ECO:0007669"/>
    <property type="project" value="UniProtKB-UniRule"/>
</dbReference>
<dbReference type="SUPFAM" id="SSF48208">
    <property type="entry name" value="Six-hairpin glycosidases"/>
    <property type="match status" value="1"/>
</dbReference>
<comment type="catalytic activity">
    <reaction evidence="1 10">
        <text>Random hydrolysis of (1-&gt;6)-alpha-D-mannosidic linkages in unbranched (1-&gt;6)-mannans.</text>
        <dbReference type="EC" id="3.2.1.101"/>
    </reaction>
</comment>
<protein>
    <recommendedName>
        <fullName evidence="4 10">Mannan endo-1,6-alpha-mannosidase</fullName>
        <ecNumber evidence="4 10">3.2.1.101</ecNumber>
    </recommendedName>
</protein>
<reference evidence="14 15" key="1">
    <citation type="submission" date="2017-03" db="EMBL/GenBank/DDBJ databases">
        <title>Genomes of endolithic fungi from Antarctica.</title>
        <authorList>
            <person name="Coleine C."/>
            <person name="Masonjones S."/>
            <person name="Stajich J.E."/>
        </authorList>
    </citation>
    <scope>NUCLEOTIDE SEQUENCE [LARGE SCALE GENOMIC DNA]</scope>
    <source>
        <strain evidence="14 15">CCFEE 6315</strain>
    </source>
</reference>
<accession>A0A4U0TUC4</accession>
<dbReference type="EMBL" id="NAJL01000034">
    <property type="protein sequence ID" value="TKA25566.1"/>
    <property type="molecule type" value="Genomic_DNA"/>
</dbReference>
<feature type="signal peptide" evidence="13">
    <location>
        <begin position="1"/>
        <end position="21"/>
    </location>
</feature>
<evidence type="ECO:0000256" key="8">
    <source>
        <dbReference type="ARBA" id="ARBA00023180"/>
    </source>
</evidence>
<feature type="compositionally biased region" description="Low complexity" evidence="11">
    <location>
        <begin position="417"/>
        <end position="426"/>
    </location>
</feature>
<evidence type="ECO:0000256" key="13">
    <source>
        <dbReference type="SAM" id="SignalP"/>
    </source>
</evidence>
<keyword evidence="7 12" id="KW-0472">Membrane</keyword>
<keyword evidence="5 13" id="KW-0732">Signal</keyword>
<feature type="chain" id="PRO_5020413158" description="Mannan endo-1,6-alpha-mannosidase" evidence="13">
    <location>
        <begin position="22"/>
        <end position="470"/>
    </location>
</feature>
<evidence type="ECO:0000313" key="15">
    <source>
        <dbReference type="Proteomes" id="UP000308549"/>
    </source>
</evidence>
<evidence type="ECO:0000256" key="9">
    <source>
        <dbReference type="ARBA" id="ARBA00023295"/>
    </source>
</evidence>
<comment type="similarity">
    <text evidence="3 10">Belongs to the glycosyl hydrolase 76 family.</text>
</comment>
<dbReference type="Pfam" id="PF03663">
    <property type="entry name" value="Glyco_hydro_76"/>
    <property type="match status" value="1"/>
</dbReference>
<keyword evidence="15" id="KW-1185">Reference proteome</keyword>
<keyword evidence="8" id="KW-0325">Glycoprotein</keyword>
<organism evidence="14 15">
    <name type="scientific">Salinomyces thailandicus</name>
    <dbReference type="NCBI Taxonomy" id="706561"/>
    <lineage>
        <taxon>Eukaryota</taxon>
        <taxon>Fungi</taxon>
        <taxon>Dikarya</taxon>
        <taxon>Ascomycota</taxon>
        <taxon>Pezizomycotina</taxon>
        <taxon>Dothideomycetes</taxon>
        <taxon>Dothideomycetidae</taxon>
        <taxon>Mycosphaerellales</taxon>
        <taxon>Teratosphaeriaceae</taxon>
        <taxon>Salinomyces</taxon>
    </lineage>
</organism>
<evidence type="ECO:0000256" key="2">
    <source>
        <dbReference type="ARBA" id="ARBA00004308"/>
    </source>
</evidence>